<dbReference type="GO" id="GO:0016020">
    <property type="term" value="C:membrane"/>
    <property type="evidence" value="ECO:0007669"/>
    <property type="project" value="UniProtKB-SubCell"/>
</dbReference>
<dbReference type="SUPFAM" id="SSF103481">
    <property type="entry name" value="Multidrug resistance efflux transporter EmrE"/>
    <property type="match status" value="2"/>
</dbReference>
<evidence type="ECO:0000256" key="6">
    <source>
        <dbReference type="SAM" id="Phobius"/>
    </source>
</evidence>
<keyword evidence="5 6" id="KW-0472">Membrane</keyword>
<evidence type="ECO:0000256" key="1">
    <source>
        <dbReference type="ARBA" id="ARBA00004141"/>
    </source>
</evidence>
<keyword evidence="3 6" id="KW-0812">Transmembrane</keyword>
<dbReference type="PANTHER" id="PTHR32322">
    <property type="entry name" value="INNER MEMBRANE TRANSPORTER"/>
    <property type="match status" value="1"/>
</dbReference>
<keyword evidence="9" id="KW-1185">Reference proteome</keyword>
<dbReference type="RefSeq" id="WP_109953369.1">
    <property type="nucleotide sequence ID" value="NZ_CP029551.1"/>
</dbReference>
<dbReference type="PANTHER" id="PTHR32322:SF2">
    <property type="entry name" value="EAMA DOMAIN-CONTAINING PROTEIN"/>
    <property type="match status" value="1"/>
</dbReference>
<sequence length="299" mass="29818">MANPILAAPVSARPVPAAGALRDGLVGVAIFGGTLTATRLALASFEPVALTLIRAALAGLAAGAVLAALRQPTPRRADLAALAVVSFGVVLGFPLFTAFALGQIGAGRASVFVGLLPLATSIFGALRAGERPSRAFWLLSGLGSAVTAAFAARGAGPGSLLGDGLMLAAILVCGLGYAEGARLARRLGGWQVVAWATVLALPATLPAALWLIPEHARAVTPAALAGLAYVAALSSLVGFVFWYRALARGGIAVTGQLQLLQPFLGMALAALVLGEAIDPLMPLVAAAVAACAAGARRLA</sequence>
<evidence type="ECO:0000256" key="4">
    <source>
        <dbReference type="ARBA" id="ARBA00022989"/>
    </source>
</evidence>
<dbReference type="AlphaFoldDB" id="A0A2U8VY66"/>
<comment type="subcellular location">
    <subcellularLocation>
        <location evidence="1">Membrane</location>
        <topology evidence="1">Multi-pass membrane protein</topology>
    </subcellularLocation>
</comment>
<dbReference type="InterPro" id="IPR037185">
    <property type="entry name" value="EmrE-like"/>
</dbReference>
<feature type="transmembrane region" description="Helical" evidence="6">
    <location>
        <begin position="190"/>
        <end position="212"/>
    </location>
</feature>
<proteinExistence type="inferred from homology"/>
<comment type="similarity">
    <text evidence="2">Belongs to the EamA transporter family.</text>
</comment>
<keyword evidence="4 6" id="KW-1133">Transmembrane helix</keyword>
<reference evidence="8 9" key="1">
    <citation type="submission" date="2018-05" db="EMBL/GenBank/DDBJ databases">
        <title>Complete Genome Sequence of Methylobacterium sp. 17Sr1-43.</title>
        <authorList>
            <person name="Srinivasan S."/>
        </authorList>
    </citation>
    <scope>NUCLEOTIDE SEQUENCE [LARGE SCALE GENOMIC DNA]</scope>
    <source>
        <strain evidence="8 9">17Sr1-43</strain>
    </source>
</reference>
<feature type="domain" description="EamA" evidence="7">
    <location>
        <begin position="25"/>
        <end position="143"/>
    </location>
</feature>
<feature type="transmembrane region" description="Helical" evidence="6">
    <location>
        <begin position="218"/>
        <end position="243"/>
    </location>
</feature>
<feature type="transmembrane region" description="Helical" evidence="6">
    <location>
        <begin position="48"/>
        <end position="69"/>
    </location>
</feature>
<feature type="domain" description="EamA" evidence="7">
    <location>
        <begin position="161"/>
        <end position="286"/>
    </location>
</feature>
<name>A0A2U8VY66_9HYPH</name>
<organism evidence="8 9">
    <name type="scientific">Methylobacterium radiodurans</name>
    <dbReference type="NCBI Taxonomy" id="2202828"/>
    <lineage>
        <taxon>Bacteria</taxon>
        <taxon>Pseudomonadati</taxon>
        <taxon>Pseudomonadota</taxon>
        <taxon>Alphaproteobacteria</taxon>
        <taxon>Hyphomicrobiales</taxon>
        <taxon>Methylobacteriaceae</taxon>
        <taxon>Methylobacterium</taxon>
    </lineage>
</organism>
<feature type="transmembrane region" description="Helical" evidence="6">
    <location>
        <begin position="135"/>
        <end position="152"/>
    </location>
</feature>
<evidence type="ECO:0000256" key="2">
    <source>
        <dbReference type="ARBA" id="ARBA00007362"/>
    </source>
</evidence>
<feature type="transmembrane region" description="Helical" evidence="6">
    <location>
        <begin position="110"/>
        <end position="128"/>
    </location>
</feature>
<evidence type="ECO:0000256" key="5">
    <source>
        <dbReference type="ARBA" id="ARBA00023136"/>
    </source>
</evidence>
<feature type="transmembrane region" description="Helical" evidence="6">
    <location>
        <begin position="255"/>
        <end position="274"/>
    </location>
</feature>
<gene>
    <name evidence="8" type="ORF">DK427_22765</name>
</gene>
<evidence type="ECO:0000256" key="3">
    <source>
        <dbReference type="ARBA" id="ARBA00022692"/>
    </source>
</evidence>
<evidence type="ECO:0000313" key="9">
    <source>
        <dbReference type="Proteomes" id="UP000246058"/>
    </source>
</evidence>
<dbReference type="InterPro" id="IPR050638">
    <property type="entry name" value="AA-Vitamin_Transporters"/>
</dbReference>
<evidence type="ECO:0000313" key="8">
    <source>
        <dbReference type="EMBL" id="AWN38212.1"/>
    </source>
</evidence>
<dbReference type="EMBL" id="CP029551">
    <property type="protein sequence ID" value="AWN38212.1"/>
    <property type="molecule type" value="Genomic_DNA"/>
</dbReference>
<dbReference type="Pfam" id="PF00892">
    <property type="entry name" value="EamA"/>
    <property type="match status" value="2"/>
</dbReference>
<dbReference type="Proteomes" id="UP000246058">
    <property type="component" value="Chromosome"/>
</dbReference>
<feature type="transmembrane region" description="Helical" evidence="6">
    <location>
        <begin position="158"/>
        <end position="178"/>
    </location>
</feature>
<dbReference type="KEGG" id="meti:DK427_22765"/>
<dbReference type="OrthoDB" id="9784288at2"/>
<protein>
    <submittedName>
        <fullName evidence="8">EamA family transporter</fullName>
    </submittedName>
</protein>
<accession>A0A2U8VY66</accession>
<feature type="transmembrane region" description="Helical" evidence="6">
    <location>
        <begin position="81"/>
        <end position="104"/>
    </location>
</feature>
<dbReference type="InterPro" id="IPR000620">
    <property type="entry name" value="EamA_dom"/>
</dbReference>
<evidence type="ECO:0000259" key="7">
    <source>
        <dbReference type="Pfam" id="PF00892"/>
    </source>
</evidence>